<feature type="transmembrane region" description="Helical" evidence="1">
    <location>
        <begin position="73"/>
        <end position="94"/>
    </location>
</feature>
<protein>
    <recommendedName>
        <fullName evidence="4">PH domain-containing protein</fullName>
    </recommendedName>
</protein>
<sequence>MQQGFGQTPRQNLAAAPPAAGARQFDVTPNPLLMLFCLLFFGAVAAYLAYEVTDPRGLILNGIIELGPFGADIFFGVLALSAAGWALIGGAGFITSLSGKSYLRLDANAVEATSGVMSRTPTRIQYALIKDIKLDEYQGKFSVEIVDRGGEKICAASQNFKSHDEFEEFLELLNERMAAVRR</sequence>
<keyword evidence="1" id="KW-0472">Membrane</keyword>
<evidence type="ECO:0008006" key="4">
    <source>
        <dbReference type="Google" id="ProtNLM"/>
    </source>
</evidence>
<reference evidence="2 3" key="1">
    <citation type="submission" date="2021-08" db="EMBL/GenBank/DDBJ databases">
        <title>Comparative Genomics Analysis of the Genus Qipengyuania Reveals Extensive Genetic Diversity and Metabolic Versatility, Including the Description of Fifteen Novel Species.</title>
        <authorList>
            <person name="Liu Y."/>
        </authorList>
    </citation>
    <scope>NUCLEOTIDE SEQUENCE [LARGE SCALE GENOMIC DNA]</scope>
    <source>
        <strain evidence="2 3">1NDW3</strain>
    </source>
</reference>
<name>A0ABX8ZZT6_9SPHN</name>
<feature type="transmembrane region" description="Helical" evidence="1">
    <location>
        <begin position="32"/>
        <end position="50"/>
    </location>
</feature>
<organism evidence="2 3">
    <name type="scientific">Qipengyuania xiapuensis</name>
    <dbReference type="NCBI Taxonomy" id="2867236"/>
    <lineage>
        <taxon>Bacteria</taxon>
        <taxon>Pseudomonadati</taxon>
        <taxon>Pseudomonadota</taxon>
        <taxon>Alphaproteobacteria</taxon>
        <taxon>Sphingomonadales</taxon>
        <taxon>Erythrobacteraceae</taxon>
        <taxon>Qipengyuania</taxon>
    </lineage>
</organism>
<dbReference type="EMBL" id="CP081296">
    <property type="protein sequence ID" value="QZD92598.1"/>
    <property type="molecule type" value="Genomic_DNA"/>
</dbReference>
<dbReference type="RefSeq" id="WP_221428296.1">
    <property type="nucleotide sequence ID" value="NZ_CP081296.1"/>
</dbReference>
<gene>
    <name evidence="2" type="ORF">K3162_00675</name>
</gene>
<keyword evidence="1" id="KW-1133">Transmembrane helix</keyword>
<evidence type="ECO:0000313" key="2">
    <source>
        <dbReference type="EMBL" id="QZD92598.1"/>
    </source>
</evidence>
<evidence type="ECO:0000256" key="1">
    <source>
        <dbReference type="SAM" id="Phobius"/>
    </source>
</evidence>
<proteinExistence type="predicted"/>
<evidence type="ECO:0000313" key="3">
    <source>
        <dbReference type="Proteomes" id="UP000824300"/>
    </source>
</evidence>
<dbReference type="Proteomes" id="UP000824300">
    <property type="component" value="Chromosome"/>
</dbReference>
<keyword evidence="3" id="KW-1185">Reference proteome</keyword>
<accession>A0ABX8ZZT6</accession>
<keyword evidence="1" id="KW-0812">Transmembrane</keyword>